<dbReference type="EMBL" id="JYDV01001820">
    <property type="protein sequence ID" value="KRY98723.1"/>
    <property type="molecule type" value="Genomic_DNA"/>
</dbReference>
<organism evidence="1 2">
    <name type="scientific">Trichinella pseudospiralis</name>
    <name type="common">Parasitic roundworm</name>
    <dbReference type="NCBI Taxonomy" id="6337"/>
    <lineage>
        <taxon>Eukaryota</taxon>
        <taxon>Metazoa</taxon>
        <taxon>Ecdysozoa</taxon>
        <taxon>Nematoda</taxon>
        <taxon>Enoplea</taxon>
        <taxon>Dorylaimia</taxon>
        <taxon>Trichinellida</taxon>
        <taxon>Trichinellidae</taxon>
        <taxon>Trichinella</taxon>
    </lineage>
</organism>
<protein>
    <submittedName>
        <fullName evidence="1">Uncharacterized protein</fullName>
    </submittedName>
</protein>
<accession>A0A0V1GLQ2</accession>
<comment type="caution">
    <text evidence="1">The sequence shown here is derived from an EMBL/GenBank/DDBJ whole genome shotgun (WGS) entry which is preliminary data.</text>
</comment>
<dbReference type="Proteomes" id="UP000054826">
    <property type="component" value="Unassembled WGS sequence"/>
</dbReference>
<gene>
    <name evidence="1" type="ORF">T4C_515</name>
</gene>
<dbReference type="AlphaFoldDB" id="A0A0V1GLQ2"/>
<reference evidence="1 2" key="1">
    <citation type="submission" date="2015-01" db="EMBL/GenBank/DDBJ databases">
        <title>Evolution of Trichinella species and genotypes.</title>
        <authorList>
            <person name="Korhonen P.K."/>
            <person name="Edoardo P."/>
            <person name="Giuseppe L.R."/>
            <person name="Gasser R.B."/>
        </authorList>
    </citation>
    <scope>NUCLEOTIDE SEQUENCE [LARGE SCALE GENOMIC DNA]</scope>
    <source>
        <strain evidence="1">ISS176</strain>
    </source>
</reference>
<feature type="non-terminal residue" evidence="1">
    <location>
        <position position="1"/>
    </location>
</feature>
<sequence length="54" mass="6411">LNDSNIDNRLYTAARDFNESSMPALLSLKFHCNQFSVEYSERRVIFQERRLSVE</sequence>
<proteinExistence type="predicted"/>
<evidence type="ECO:0000313" key="1">
    <source>
        <dbReference type="EMBL" id="KRY98723.1"/>
    </source>
</evidence>
<evidence type="ECO:0000313" key="2">
    <source>
        <dbReference type="Proteomes" id="UP000054826"/>
    </source>
</evidence>
<name>A0A0V1GLQ2_TRIPS</name>